<dbReference type="PANTHER" id="PTHR45825">
    <property type="entry name" value="GRANULE-BOUND STARCH SYNTHASE 1, CHLOROPLASTIC/AMYLOPLASTIC"/>
    <property type="match status" value="1"/>
</dbReference>
<dbReference type="GO" id="GO:0005829">
    <property type="term" value="C:cytosol"/>
    <property type="evidence" value="ECO:0007669"/>
    <property type="project" value="TreeGrafter"/>
</dbReference>
<dbReference type="AlphaFoldDB" id="A0A2W7C984"/>
<keyword evidence="5 8" id="KW-0328">Glycosyltransferase</keyword>
<evidence type="ECO:0000313" key="12">
    <source>
        <dbReference type="Proteomes" id="UP000248616"/>
    </source>
</evidence>
<feature type="domain" description="Starch synthase catalytic" evidence="10">
    <location>
        <begin position="2"/>
        <end position="235"/>
    </location>
</feature>
<comment type="similarity">
    <text evidence="4 8">Belongs to the glycosyltransferase 1 family. Bacterial/plant glycogen synthase subfamily.</text>
</comment>
<evidence type="ECO:0000259" key="9">
    <source>
        <dbReference type="Pfam" id="PF00534"/>
    </source>
</evidence>
<dbReference type="RefSeq" id="WP_111543859.1">
    <property type="nucleotide sequence ID" value="NZ_MZXV01000016.1"/>
</dbReference>
<proteinExistence type="inferred from homology"/>
<keyword evidence="7 8" id="KW-0320">Glycogen biosynthesis</keyword>
<dbReference type="SUPFAM" id="SSF53756">
    <property type="entry name" value="UDP-Glycosyltransferase/glycogen phosphorylase"/>
    <property type="match status" value="1"/>
</dbReference>
<dbReference type="InterPro" id="IPR013534">
    <property type="entry name" value="Starch_synth_cat_dom"/>
</dbReference>
<evidence type="ECO:0000256" key="5">
    <source>
        <dbReference type="ARBA" id="ARBA00022676"/>
    </source>
</evidence>
<dbReference type="InterPro" id="IPR001296">
    <property type="entry name" value="Glyco_trans_1"/>
</dbReference>
<comment type="catalytic activity">
    <reaction evidence="1 8">
        <text>[(1-&gt;4)-alpha-D-glucosyl](n) + ADP-alpha-D-glucose = [(1-&gt;4)-alpha-D-glucosyl](n+1) + ADP + H(+)</text>
        <dbReference type="Rhea" id="RHEA:18189"/>
        <dbReference type="Rhea" id="RHEA-COMP:9584"/>
        <dbReference type="Rhea" id="RHEA-COMP:9587"/>
        <dbReference type="ChEBI" id="CHEBI:15378"/>
        <dbReference type="ChEBI" id="CHEBI:15444"/>
        <dbReference type="ChEBI" id="CHEBI:57498"/>
        <dbReference type="ChEBI" id="CHEBI:456216"/>
        <dbReference type="EC" id="2.4.1.21"/>
    </reaction>
</comment>
<dbReference type="GO" id="GO:0009011">
    <property type="term" value="F:alpha-1,4-glucan glucosyltransferase (ADP-glucose donor) activity"/>
    <property type="evidence" value="ECO:0007669"/>
    <property type="project" value="UniProtKB-UniRule"/>
</dbReference>
<dbReference type="GO" id="GO:0004373">
    <property type="term" value="F:alpha-1,4-glucan glucosyltransferase (UDP-glucose donor) activity"/>
    <property type="evidence" value="ECO:0007669"/>
    <property type="project" value="InterPro"/>
</dbReference>
<evidence type="ECO:0000313" key="11">
    <source>
        <dbReference type="EMBL" id="PZV38901.1"/>
    </source>
</evidence>
<dbReference type="NCBIfam" id="NF001899">
    <property type="entry name" value="PRK00654.1-2"/>
    <property type="match status" value="1"/>
</dbReference>
<keyword evidence="12" id="KW-1185">Reference proteome</keyword>
<evidence type="ECO:0000259" key="10">
    <source>
        <dbReference type="Pfam" id="PF08323"/>
    </source>
</evidence>
<sequence>MQVLSVTPEIFPLIKTGGLADVTGALPIALAAKGVIMRTLIPGFPTVMAAFKKKKAVLQYPLLQGAKASVHSVQLAGLELFVLDAPHLFDRPGGPYGNATGVDWPDNWRRFAALSQVGGDIAGGAISGYQPDIVHAHDWQSAMTLAYMRYGKAVGIPSMMTVHNLAFQGQFGAGIFGELGLPAVAMALDGVEYYGGVGFLKAGLQAAWAITTVSPTYAQEIRSPEFGMGLDGLINMRSSDLYGIVNGIDTGIWDPETDKHLVSTYTARTLKARAANRAAVEERFSLDRDDSPIVCIISRLTWQKGMDILALVIDGIVATGARLAILGSGDAGLEGALLAAAARHRGRIGVVIGYDEGLSHIMQGGCDAIVIPSRFEPCGLTQLYGLRYGCVPVVARTGGLADTVIDANEAAVSAGVATGFQFTPNNGGALLHAMRRLVDAHASPAVWESLQRQGMKADVSWDKSAEKYVELYRSLLSKRVA</sequence>
<dbReference type="Gene3D" id="3.40.50.2000">
    <property type="entry name" value="Glycogen Phosphorylase B"/>
    <property type="match status" value="2"/>
</dbReference>
<gene>
    <name evidence="8" type="primary">glgA</name>
    <name evidence="11" type="ORF">B5V02_08780</name>
</gene>
<evidence type="ECO:0000256" key="4">
    <source>
        <dbReference type="ARBA" id="ARBA00010281"/>
    </source>
</evidence>
<organism evidence="11 12">
    <name type="scientific">Mesorhizobium kowhaii</name>
    <dbReference type="NCBI Taxonomy" id="1300272"/>
    <lineage>
        <taxon>Bacteria</taxon>
        <taxon>Pseudomonadati</taxon>
        <taxon>Pseudomonadota</taxon>
        <taxon>Alphaproteobacteria</taxon>
        <taxon>Hyphomicrobiales</taxon>
        <taxon>Phyllobacteriaceae</taxon>
        <taxon>Mesorhizobium</taxon>
    </lineage>
</organism>
<dbReference type="EC" id="2.4.1.21" evidence="8"/>
<evidence type="ECO:0000256" key="7">
    <source>
        <dbReference type="ARBA" id="ARBA00023056"/>
    </source>
</evidence>
<dbReference type="Proteomes" id="UP000248616">
    <property type="component" value="Unassembled WGS sequence"/>
</dbReference>
<dbReference type="InterPro" id="IPR011835">
    <property type="entry name" value="GS/SS"/>
</dbReference>
<evidence type="ECO:0000256" key="3">
    <source>
        <dbReference type="ARBA" id="ARBA00004964"/>
    </source>
</evidence>
<comment type="function">
    <text evidence="2 8">Synthesizes alpha-1,4-glucan chains using ADP-glucose.</text>
</comment>
<name>A0A2W7C984_9HYPH</name>
<dbReference type="Pfam" id="PF08323">
    <property type="entry name" value="Glyco_transf_5"/>
    <property type="match status" value="1"/>
</dbReference>
<feature type="binding site" evidence="8">
    <location>
        <position position="15"/>
    </location>
    <ligand>
        <name>ADP-alpha-D-glucose</name>
        <dbReference type="ChEBI" id="CHEBI:57498"/>
    </ligand>
</feature>
<dbReference type="PANTHER" id="PTHR45825:SF11">
    <property type="entry name" value="ALPHA AMYLASE DOMAIN-CONTAINING PROTEIN"/>
    <property type="match status" value="1"/>
</dbReference>
<dbReference type="CDD" id="cd03791">
    <property type="entry name" value="GT5_Glycogen_synthase_DULL1-like"/>
    <property type="match status" value="1"/>
</dbReference>
<dbReference type="Pfam" id="PF00534">
    <property type="entry name" value="Glycos_transf_1"/>
    <property type="match status" value="1"/>
</dbReference>
<keyword evidence="6 8" id="KW-0808">Transferase</keyword>
<comment type="caution">
    <text evidence="11">The sequence shown here is derived from an EMBL/GenBank/DDBJ whole genome shotgun (WGS) entry which is preliminary data.</text>
</comment>
<dbReference type="NCBIfam" id="TIGR02095">
    <property type="entry name" value="glgA"/>
    <property type="match status" value="1"/>
</dbReference>
<accession>A0A2W7C984</accession>
<evidence type="ECO:0000256" key="2">
    <source>
        <dbReference type="ARBA" id="ARBA00002764"/>
    </source>
</evidence>
<reference evidence="12" key="1">
    <citation type="submission" date="2017-03" db="EMBL/GenBank/DDBJ databases">
        <authorList>
            <person name="Safronova V.I."/>
            <person name="Sazanova A.L."/>
            <person name="Chirak E.R."/>
        </authorList>
    </citation>
    <scope>NUCLEOTIDE SEQUENCE [LARGE SCALE GENOMIC DNA]</scope>
    <source>
        <strain evidence="12">Ach-343</strain>
    </source>
</reference>
<evidence type="ECO:0000256" key="6">
    <source>
        <dbReference type="ARBA" id="ARBA00022679"/>
    </source>
</evidence>
<dbReference type="HAMAP" id="MF_00484">
    <property type="entry name" value="Glycogen_synth"/>
    <property type="match status" value="1"/>
</dbReference>
<protein>
    <recommendedName>
        <fullName evidence="8">Glycogen synthase</fullName>
        <ecNumber evidence="8">2.4.1.21</ecNumber>
    </recommendedName>
    <alternativeName>
        <fullName evidence="8">Starch [bacterial glycogen] synthase</fullName>
    </alternativeName>
</protein>
<evidence type="ECO:0000256" key="1">
    <source>
        <dbReference type="ARBA" id="ARBA00001478"/>
    </source>
</evidence>
<feature type="domain" description="Glycosyl transferase family 1" evidence="9">
    <location>
        <begin position="283"/>
        <end position="441"/>
    </location>
</feature>
<dbReference type="EMBL" id="MZXV01000016">
    <property type="protein sequence ID" value="PZV38901.1"/>
    <property type="molecule type" value="Genomic_DNA"/>
</dbReference>
<comment type="pathway">
    <text evidence="3 8">Glycan biosynthesis; glycogen biosynthesis.</text>
</comment>
<dbReference type="UniPathway" id="UPA00164"/>
<dbReference type="OrthoDB" id="9808590at2"/>
<evidence type="ECO:0000256" key="8">
    <source>
        <dbReference type="HAMAP-Rule" id="MF_00484"/>
    </source>
</evidence>
<dbReference type="GO" id="GO:0005978">
    <property type="term" value="P:glycogen biosynthetic process"/>
    <property type="evidence" value="ECO:0007669"/>
    <property type="project" value="UniProtKB-UniRule"/>
</dbReference>